<feature type="chain" id="PRO_5002641859" evidence="1">
    <location>
        <begin position="19"/>
        <end position="176"/>
    </location>
</feature>
<dbReference type="Proteomes" id="UP000004095">
    <property type="component" value="Unassembled WGS sequence"/>
</dbReference>
<evidence type="ECO:0000313" key="3">
    <source>
        <dbReference type="Proteomes" id="UP000004095"/>
    </source>
</evidence>
<keyword evidence="2" id="KW-0449">Lipoprotein</keyword>
<gene>
    <name evidence="2" type="ORF">M23134_03125</name>
</gene>
<dbReference type="InterPro" id="IPR010664">
    <property type="entry name" value="LipoPS_assembly_LptC-rel"/>
</dbReference>
<dbReference type="OrthoDB" id="9812080at2"/>
<dbReference type="InterPro" id="IPR026265">
    <property type="entry name" value="LptC"/>
</dbReference>
<keyword evidence="1" id="KW-0732">Signal</keyword>
<reference evidence="2 3" key="1">
    <citation type="submission" date="2007-01" db="EMBL/GenBank/DDBJ databases">
        <authorList>
            <person name="Haygood M."/>
            <person name="Podell S."/>
            <person name="Anderson C."/>
            <person name="Hopkinson B."/>
            <person name="Roe K."/>
            <person name="Barbeau K."/>
            <person name="Gaasterland T."/>
            <person name="Ferriera S."/>
            <person name="Johnson J."/>
            <person name="Kravitz S."/>
            <person name="Beeson K."/>
            <person name="Sutton G."/>
            <person name="Rogers Y.-H."/>
            <person name="Friedman R."/>
            <person name="Frazier M."/>
            <person name="Venter J.C."/>
        </authorList>
    </citation>
    <scope>NUCLEOTIDE SEQUENCE [LARGE SCALE GENOMIC DNA]</scope>
    <source>
        <strain evidence="2 3">ATCC 23134</strain>
    </source>
</reference>
<accession>A1ZG72</accession>
<evidence type="ECO:0000256" key="1">
    <source>
        <dbReference type="SAM" id="SignalP"/>
    </source>
</evidence>
<comment type="caution">
    <text evidence="2">The sequence shown here is derived from an EMBL/GenBank/DDBJ whole genome shotgun (WGS) entry which is preliminary data.</text>
</comment>
<dbReference type="Pfam" id="PF06835">
    <property type="entry name" value="LptC"/>
    <property type="match status" value="1"/>
</dbReference>
<dbReference type="Gene3D" id="2.60.450.10">
    <property type="entry name" value="Lipopolysaccharide (LPS) transport protein A like domain"/>
    <property type="match status" value="1"/>
</dbReference>
<dbReference type="EMBL" id="AAWS01000006">
    <property type="protein sequence ID" value="EAY30489.1"/>
    <property type="molecule type" value="Genomic_DNA"/>
</dbReference>
<evidence type="ECO:0000313" key="2">
    <source>
        <dbReference type="EMBL" id="EAY30489.1"/>
    </source>
</evidence>
<dbReference type="PROSITE" id="PS51257">
    <property type="entry name" value="PROKAR_LIPOPROTEIN"/>
    <property type="match status" value="1"/>
</dbReference>
<name>A1ZG72_MICM2</name>
<dbReference type="RefSeq" id="WP_002694716.1">
    <property type="nucleotide sequence ID" value="NZ_AAWS01000006.1"/>
</dbReference>
<sequence length="176" mass="19870">MRYSFVFVILCSILGLIACETKDTTRKASQYKGPLIEITNVNAFYSDSGKVKVNLRTPLQQEYKNEDRVFPKGLTVNFYDAQLQNNGRLVADSAFYSKKEKLWTAVGNVVVTNLLENKSLLSDTLHWNTTKKIFYTSAPIKITSPKDKLAGKGIEAQQDLKRYQIGQPKGIITVKQ</sequence>
<organism evidence="2 3">
    <name type="scientific">Microscilla marina ATCC 23134</name>
    <dbReference type="NCBI Taxonomy" id="313606"/>
    <lineage>
        <taxon>Bacteria</taxon>
        <taxon>Pseudomonadati</taxon>
        <taxon>Bacteroidota</taxon>
        <taxon>Cytophagia</taxon>
        <taxon>Cytophagales</taxon>
        <taxon>Microscillaceae</taxon>
        <taxon>Microscilla</taxon>
    </lineage>
</organism>
<dbReference type="GO" id="GO:0015221">
    <property type="term" value="F:lipopolysaccharide transmembrane transporter activity"/>
    <property type="evidence" value="ECO:0007669"/>
    <property type="project" value="InterPro"/>
</dbReference>
<keyword evidence="3" id="KW-1185">Reference proteome</keyword>
<dbReference type="eggNOG" id="COG3117">
    <property type="taxonomic scope" value="Bacteria"/>
</dbReference>
<dbReference type="NCBIfam" id="TIGR04409">
    <property type="entry name" value="LptC_YrbK"/>
    <property type="match status" value="1"/>
</dbReference>
<protein>
    <submittedName>
        <fullName evidence="2">Lipoprotein, putative</fullName>
    </submittedName>
</protein>
<feature type="signal peptide" evidence="1">
    <location>
        <begin position="1"/>
        <end position="18"/>
    </location>
</feature>
<dbReference type="AlphaFoldDB" id="A1ZG72"/>
<proteinExistence type="predicted"/>
<dbReference type="GO" id="GO:0005886">
    <property type="term" value="C:plasma membrane"/>
    <property type="evidence" value="ECO:0007669"/>
    <property type="project" value="InterPro"/>
</dbReference>